<name>A0AAP0LPP8_9ROSI</name>
<accession>A0AAP0LPP8</accession>
<evidence type="ECO:0000313" key="1">
    <source>
        <dbReference type="EMBL" id="KAK9177460.1"/>
    </source>
</evidence>
<dbReference type="GO" id="GO:0016705">
    <property type="term" value="F:oxidoreductase activity, acting on paired donors, with incorporation or reduction of molecular oxygen"/>
    <property type="evidence" value="ECO:0007669"/>
    <property type="project" value="InterPro"/>
</dbReference>
<organism evidence="1 2">
    <name type="scientific">Citrus x changshan-huyou</name>
    <dbReference type="NCBI Taxonomy" id="2935761"/>
    <lineage>
        <taxon>Eukaryota</taxon>
        <taxon>Viridiplantae</taxon>
        <taxon>Streptophyta</taxon>
        <taxon>Embryophyta</taxon>
        <taxon>Tracheophyta</taxon>
        <taxon>Spermatophyta</taxon>
        <taxon>Magnoliopsida</taxon>
        <taxon>eudicotyledons</taxon>
        <taxon>Gunneridae</taxon>
        <taxon>Pentapetalae</taxon>
        <taxon>rosids</taxon>
        <taxon>malvids</taxon>
        <taxon>Sapindales</taxon>
        <taxon>Rutaceae</taxon>
        <taxon>Aurantioideae</taxon>
        <taxon>Citrus</taxon>
    </lineage>
</organism>
<gene>
    <name evidence="1" type="ORF">WN944_029482</name>
</gene>
<dbReference type="Pfam" id="PF00067">
    <property type="entry name" value="p450"/>
    <property type="match status" value="1"/>
</dbReference>
<dbReference type="InterPro" id="IPR001128">
    <property type="entry name" value="Cyt_P450"/>
</dbReference>
<dbReference type="Proteomes" id="UP001428341">
    <property type="component" value="Unassembled WGS sequence"/>
</dbReference>
<dbReference type="Gene3D" id="1.10.630.10">
    <property type="entry name" value="Cytochrome P450"/>
    <property type="match status" value="1"/>
</dbReference>
<keyword evidence="2" id="KW-1185">Reference proteome</keyword>
<evidence type="ECO:0000313" key="2">
    <source>
        <dbReference type="Proteomes" id="UP001428341"/>
    </source>
</evidence>
<dbReference type="PANTHER" id="PTHR24299:SF59">
    <property type="entry name" value="CYTOCHROME P450 SUPERFAMILY PROTEIN"/>
    <property type="match status" value="1"/>
</dbReference>
<dbReference type="SUPFAM" id="SSF48264">
    <property type="entry name" value="Cytochrome P450"/>
    <property type="match status" value="1"/>
</dbReference>
<dbReference type="InterPro" id="IPR036396">
    <property type="entry name" value="Cyt_P450_sf"/>
</dbReference>
<reference evidence="1 2" key="1">
    <citation type="submission" date="2024-05" db="EMBL/GenBank/DDBJ databases">
        <title>Haplotype-resolved chromosome-level genome assembly of Huyou (Citrus changshanensis).</title>
        <authorList>
            <person name="Miao C."/>
            <person name="Chen W."/>
            <person name="Wu Y."/>
            <person name="Wang L."/>
            <person name="Zhao S."/>
            <person name="Grierson D."/>
            <person name="Xu C."/>
            <person name="Chen K."/>
        </authorList>
    </citation>
    <scope>NUCLEOTIDE SEQUENCE [LARGE SCALE GENOMIC DNA]</scope>
    <source>
        <strain evidence="1">01-14</strain>
        <tissue evidence="1">Leaf</tissue>
    </source>
</reference>
<protein>
    <submittedName>
        <fullName evidence="1">Uncharacterized protein</fullName>
    </submittedName>
</protein>
<comment type="caution">
    <text evidence="1">The sequence shown here is derived from an EMBL/GenBank/DDBJ whole genome shotgun (WGS) entry which is preliminary data.</text>
</comment>
<dbReference type="GO" id="GO:0020037">
    <property type="term" value="F:heme binding"/>
    <property type="evidence" value="ECO:0007669"/>
    <property type="project" value="InterPro"/>
</dbReference>
<proteinExistence type="predicted"/>
<dbReference type="GO" id="GO:0005506">
    <property type="term" value="F:iron ion binding"/>
    <property type="evidence" value="ECO:0007669"/>
    <property type="project" value="InterPro"/>
</dbReference>
<dbReference type="PANTHER" id="PTHR24299">
    <property type="entry name" value="CYTOCHROME P450 FAMILY 1"/>
    <property type="match status" value="1"/>
</dbReference>
<dbReference type="GO" id="GO:0004497">
    <property type="term" value="F:monooxygenase activity"/>
    <property type="evidence" value="ECO:0007669"/>
    <property type="project" value="InterPro"/>
</dbReference>
<dbReference type="AlphaFoldDB" id="A0AAP0LPP8"/>
<sequence>MALTFISRGRHKQLPSGPRPYSVIRNLLELGAKPHKSLAKLAKIHGPIMSLRLGQVTTVVVSSPSMAKSHPSKS</sequence>
<dbReference type="EMBL" id="JBCGBO010000025">
    <property type="protein sequence ID" value="KAK9177460.1"/>
    <property type="molecule type" value="Genomic_DNA"/>
</dbReference>